<proteinExistence type="predicted"/>
<name>A0ABQ2XBB1_9BURK</name>
<evidence type="ECO:0000313" key="3">
    <source>
        <dbReference type="Proteomes" id="UP000620127"/>
    </source>
</evidence>
<dbReference type="EMBL" id="BMYT01000002">
    <property type="protein sequence ID" value="GGX08448.1"/>
    <property type="molecule type" value="Genomic_DNA"/>
</dbReference>
<sequence length="489" mass="54270">MKTRIAATSNHHADSVSQTVQARRSALATSSMLDQRQVVSRQANRQDMMNASVQTAQLQERKDALNGASNITLQRVEDEEPVQGKFEAIQRAEDEELVQGKFATLQKVEDEEPVQAKFEIAQRAEDEELVQGKFATVQKVEEEEPVQGKLVTVQRAEDEELVQERSLINTALQKKSSASLTNNSGLPTQLKAGIEALSGMNMDHVQVHYNSDRPAQLNAHAFAQGNEIHVASGQEQHLPHEAWHVVQQAQSRVKPTMQLKPGVPVNDDVGLENEADVMGAKAMQLGQSDKVSATPLQAKSDTAVLIQRKQTRPESVAADLLHAEYNNIFSAWRPSYNAIATGGGSYNSKLARLTTAVTNNREITYRRMAHYRMENGTEIPNLAGSGSELMYVHHNDEIKRANRNGEKLPHPALVGGDPDVTTAGTIHVNNLGERQKWGRTVTKYDIIVTNSSGHFQPDDVPDATVDKIKTHVFENQPSNTWYNVYKRER</sequence>
<feature type="domain" description="eCIS core" evidence="1">
    <location>
        <begin position="186"/>
        <end position="251"/>
    </location>
</feature>
<protein>
    <recommendedName>
        <fullName evidence="1">eCIS core domain-containing protein</fullName>
    </recommendedName>
</protein>
<accession>A0ABQ2XBB1</accession>
<keyword evidence="3" id="KW-1185">Reference proteome</keyword>
<dbReference type="Pfam" id="PF13699">
    <property type="entry name" value="eCIS_core"/>
    <property type="match status" value="1"/>
</dbReference>
<dbReference type="RefSeq" id="WP_229827145.1">
    <property type="nucleotide sequence ID" value="NZ_BMYT01000002.1"/>
</dbReference>
<evidence type="ECO:0000313" key="2">
    <source>
        <dbReference type="EMBL" id="GGX08448.1"/>
    </source>
</evidence>
<organism evidence="2 3">
    <name type="scientific">Undibacterium macrobrachii</name>
    <dbReference type="NCBI Taxonomy" id="1119058"/>
    <lineage>
        <taxon>Bacteria</taxon>
        <taxon>Pseudomonadati</taxon>
        <taxon>Pseudomonadota</taxon>
        <taxon>Betaproteobacteria</taxon>
        <taxon>Burkholderiales</taxon>
        <taxon>Oxalobacteraceae</taxon>
        <taxon>Undibacterium</taxon>
    </lineage>
</organism>
<evidence type="ECO:0000259" key="1">
    <source>
        <dbReference type="Pfam" id="PF13699"/>
    </source>
</evidence>
<dbReference type="Proteomes" id="UP000620127">
    <property type="component" value="Unassembled WGS sequence"/>
</dbReference>
<dbReference type="InterPro" id="IPR025295">
    <property type="entry name" value="eCIS_core_dom"/>
</dbReference>
<gene>
    <name evidence="2" type="ORF">GCM10011282_13170</name>
</gene>
<reference evidence="3" key="1">
    <citation type="journal article" date="2019" name="Int. J. Syst. Evol. Microbiol.">
        <title>The Global Catalogue of Microorganisms (GCM) 10K type strain sequencing project: providing services to taxonomists for standard genome sequencing and annotation.</title>
        <authorList>
            <consortium name="The Broad Institute Genomics Platform"/>
            <consortium name="The Broad Institute Genome Sequencing Center for Infectious Disease"/>
            <person name="Wu L."/>
            <person name="Ma J."/>
        </authorList>
    </citation>
    <scope>NUCLEOTIDE SEQUENCE [LARGE SCALE GENOMIC DNA]</scope>
    <source>
        <strain evidence="3">KCTC 23916</strain>
    </source>
</reference>
<comment type="caution">
    <text evidence="2">The sequence shown here is derived from an EMBL/GenBank/DDBJ whole genome shotgun (WGS) entry which is preliminary data.</text>
</comment>